<accession>A0ABS0IIB8</accession>
<evidence type="ECO:0000313" key="3">
    <source>
        <dbReference type="Proteomes" id="UP000597617"/>
    </source>
</evidence>
<dbReference type="Proteomes" id="UP000597617">
    <property type="component" value="Unassembled WGS sequence"/>
</dbReference>
<evidence type="ECO:0000256" key="1">
    <source>
        <dbReference type="SAM" id="SignalP"/>
    </source>
</evidence>
<dbReference type="EMBL" id="JADQDQ010000004">
    <property type="protein sequence ID" value="MBF9238081.1"/>
    <property type="molecule type" value="Genomic_DNA"/>
</dbReference>
<dbReference type="RefSeq" id="WP_196282446.1">
    <property type="nucleotide sequence ID" value="NZ_JADQDQ010000004.1"/>
</dbReference>
<comment type="caution">
    <text evidence="2">The sequence shown here is derived from an EMBL/GenBank/DDBJ whole genome shotgun (WGS) entry which is preliminary data.</text>
</comment>
<proteinExistence type="predicted"/>
<feature type="chain" id="PRO_5046660712" evidence="1">
    <location>
        <begin position="22"/>
        <end position="139"/>
    </location>
</feature>
<gene>
    <name evidence="2" type="ORF">I2I05_11810</name>
</gene>
<protein>
    <submittedName>
        <fullName evidence="2">Uncharacterized protein</fullName>
    </submittedName>
</protein>
<name>A0ABS0IIB8_9BACT</name>
<sequence length="139" mass="14921">MFQNVLVAGCCLLLTASCATGDGAGGEYRSTALVSSTGDTAYVKSYRWGLTGDKQLSTIAGTDEPIGLADRGKPGLVEGLDPFQYRLAHDTLTLYARAPLPAFALRCPSLVVEYRLVDNAQYMALYEPLGNSAFHRVPE</sequence>
<reference evidence="2 3" key="1">
    <citation type="submission" date="2020-11" db="EMBL/GenBank/DDBJ databases">
        <authorList>
            <person name="Kim M.K."/>
        </authorList>
    </citation>
    <scope>NUCLEOTIDE SEQUENCE [LARGE SCALE GENOMIC DNA]</scope>
    <source>
        <strain evidence="2 3">BT683</strain>
    </source>
</reference>
<feature type="signal peptide" evidence="1">
    <location>
        <begin position="1"/>
        <end position="21"/>
    </location>
</feature>
<evidence type="ECO:0000313" key="2">
    <source>
        <dbReference type="EMBL" id="MBF9238081.1"/>
    </source>
</evidence>
<organism evidence="2 3">
    <name type="scientific">Hymenobacter jeongseonensis</name>
    <dbReference type="NCBI Taxonomy" id="2791027"/>
    <lineage>
        <taxon>Bacteria</taxon>
        <taxon>Pseudomonadati</taxon>
        <taxon>Bacteroidota</taxon>
        <taxon>Cytophagia</taxon>
        <taxon>Cytophagales</taxon>
        <taxon>Hymenobacteraceae</taxon>
        <taxon>Hymenobacter</taxon>
    </lineage>
</organism>
<keyword evidence="1" id="KW-0732">Signal</keyword>
<keyword evidence="3" id="KW-1185">Reference proteome</keyword>